<dbReference type="GO" id="GO:0005524">
    <property type="term" value="F:ATP binding"/>
    <property type="evidence" value="ECO:0007669"/>
    <property type="project" value="UniProtKB-KW"/>
</dbReference>
<dbReference type="GO" id="GO:0005634">
    <property type="term" value="C:nucleus"/>
    <property type="evidence" value="ECO:0007669"/>
    <property type="project" value="TreeGrafter"/>
</dbReference>
<keyword evidence="5 6" id="KW-0067">ATP-binding</keyword>
<evidence type="ECO:0000256" key="5">
    <source>
        <dbReference type="ARBA" id="ARBA00022840"/>
    </source>
</evidence>
<dbReference type="EC" id="2.7.1.158" evidence="1 6"/>
<gene>
    <name evidence="7" type="ORF">C5167_010148</name>
</gene>
<proteinExistence type="predicted"/>
<comment type="function">
    <text evidence="6">Phosphorylates Ins(1,3,4,5,6)P5 at position 2 to form Ins(1,2,3,4,5,6)P6 (InsP6 or phytate).</text>
</comment>
<dbReference type="AlphaFoldDB" id="A0A4Y7K0S9"/>
<name>A0A4Y7K0S9_PAPSO</name>
<evidence type="ECO:0000256" key="1">
    <source>
        <dbReference type="ARBA" id="ARBA00012023"/>
    </source>
</evidence>
<keyword evidence="3 6" id="KW-0547">Nucleotide-binding</keyword>
<keyword evidence="2 6" id="KW-0808">Transferase</keyword>
<keyword evidence="8" id="KW-1185">Reference proteome</keyword>
<comment type="domain">
    <text evidence="6">The EXKPK motif is conserved in inositol-pentakisphosphate 2-kinases of both family 1 and 2.</text>
</comment>
<dbReference type="PANTHER" id="PTHR14456">
    <property type="entry name" value="INOSITOL POLYPHOSPHATE KINASE 1"/>
    <property type="match status" value="1"/>
</dbReference>
<dbReference type="InterPro" id="IPR009286">
    <property type="entry name" value="Ins_P5_2-kin"/>
</dbReference>
<dbReference type="PANTHER" id="PTHR14456:SF2">
    <property type="entry name" value="INOSITOL-PENTAKISPHOSPHATE 2-KINASE"/>
    <property type="match status" value="1"/>
</dbReference>
<accession>A0A4Y7K0S9</accession>
<sequence>MMISFRPREEVDQVSSYNTILLHSTNQLFEYKAYFIDLDMKPLKKMEYYYELDQKIVRCYSRLETAVHGFPDSQE</sequence>
<evidence type="ECO:0000256" key="6">
    <source>
        <dbReference type="RuleBase" id="RU364126"/>
    </source>
</evidence>
<dbReference type="Gramene" id="RZC66456">
    <property type="protein sequence ID" value="RZC66456"/>
    <property type="gene ID" value="C5167_010148"/>
</dbReference>
<dbReference type="GO" id="GO:0035299">
    <property type="term" value="F:inositol-1,3,4,5,6-pentakisphosphate 2-kinase activity"/>
    <property type="evidence" value="ECO:0007669"/>
    <property type="project" value="UniProtKB-EC"/>
</dbReference>
<comment type="catalytic activity">
    <reaction evidence="6">
        <text>1D-myo-inositol 1,3,4,5,6-pentakisphosphate + ATP = 1D-myo-inositol hexakisphosphate + ADP + H(+)</text>
        <dbReference type="Rhea" id="RHEA:20313"/>
        <dbReference type="ChEBI" id="CHEBI:15378"/>
        <dbReference type="ChEBI" id="CHEBI:30616"/>
        <dbReference type="ChEBI" id="CHEBI:57733"/>
        <dbReference type="ChEBI" id="CHEBI:58130"/>
        <dbReference type="ChEBI" id="CHEBI:456216"/>
        <dbReference type="EC" id="2.7.1.158"/>
    </reaction>
</comment>
<organism evidence="7 8">
    <name type="scientific">Papaver somniferum</name>
    <name type="common">Opium poppy</name>
    <dbReference type="NCBI Taxonomy" id="3469"/>
    <lineage>
        <taxon>Eukaryota</taxon>
        <taxon>Viridiplantae</taxon>
        <taxon>Streptophyta</taxon>
        <taxon>Embryophyta</taxon>
        <taxon>Tracheophyta</taxon>
        <taxon>Spermatophyta</taxon>
        <taxon>Magnoliopsida</taxon>
        <taxon>Ranunculales</taxon>
        <taxon>Papaveraceae</taxon>
        <taxon>Papaveroideae</taxon>
        <taxon>Papaver</taxon>
    </lineage>
</organism>
<evidence type="ECO:0000256" key="4">
    <source>
        <dbReference type="ARBA" id="ARBA00022777"/>
    </source>
</evidence>
<protein>
    <recommendedName>
        <fullName evidence="1 6">Inositol-pentakisphosphate 2-kinase</fullName>
        <ecNumber evidence="1 6">2.7.1.158</ecNumber>
    </recommendedName>
</protein>
<evidence type="ECO:0000256" key="2">
    <source>
        <dbReference type="ARBA" id="ARBA00022679"/>
    </source>
</evidence>
<dbReference type="Proteomes" id="UP000316621">
    <property type="component" value="Chromosome 6"/>
</dbReference>
<keyword evidence="4 6" id="KW-0418">Kinase</keyword>
<evidence type="ECO:0000256" key="3">
    <source>
        <dbReference type="ARBA" id="ARBA00022741"/>
    </source>
</evidence>
<dbReference type="Pfam" id="PF06090">
    <property type="entry name" value="Ins_P5_2-kin"/>
    <property type="match status" value="1"/>
</dbReference>
<reference evidence="7 8" key="1">
    <citation type="journal article" date="2018" name="Science">
        <title>The opium poppy genome and morphinan production.</title>
        <authorList>
            <person name="Guo L."/>
            <person name="Winzer T."/>
            <person name="Yang X."/>
            <person name="Li Y."/>
            <person name="Ning Z."/>
            <person name="He Z."/>
            <person name="Teodor R."/>
            <person name="Lu Y."/>
            <person name="Bowser T.A."/>
            <person name="Graham I.A."/>
            <person name="Ye K."/>
        </authorList>
    </citation>
    <scope>NUCLEOTIDE SEQUENCE [LARGE SCALE GENOMIC DNA]</scope>
    <source>
        <strain evidence="8">cv. HN1</strain>
        <tissue evidence="7">Leaves</tissue>
    </source>
</reference>
<dbReference type="STRING" id="3469.A0A4Y7K0S9"/>
<dbReference type="EMBL" id="CM010720">
    <property type="protein sequence ID" value="RZC66456.1"/>
    <property type="molecule type" value="Genomic_DNA"/>
</dbReference>
<dbReference type="GO" id="GO:0032958">
    <property type="term" value="P:inositol phosphate biosynthetic process"/>
    <property type="evidence" value="ECO:0007669"/>
    <property type="project" value="TreeGrafter"/>
</dbReference>
<evidence type="ECO:0000313" key="7">
    <source>
        <dbReference type="EMBL" id="RZC66456.1"/>
    </source>
</evidence>
<evidence type="ECO:0000313" key="8">
    <source>
        <dbReference type="Proteomes" id="UP000316621"/>
    </source>
</evidence>